<evidence type="ECO:0000313" key="5">
    <source>
        <dbReference type="EMBL" id="HIX48980.1"/>
    </source>
</evidence>
<accession>A0A9D1VXV3</accession>
<dbReference type="InterPro" id="IPR011330">
    <property type="entry name" value="Glyco_hydro/deAcase_b/a-brl"/>
</dbReference>
<evidence type="ECO:0000256" key="1">
    <source>
        <dbReference type="ARBA" id="ARBA00022723"/>
    </source>
</evidence>
<dbReference type="GO" id="GO:0016020">
    <property type="term" value="C:membrane"/>
    <property type="evidence" value="ECO:0007669"/>
    <property type="project" value="TreeGrafter"/>
</dbReference>
<name>A0A9D1VXV3_9FIRM</name>
<reference evidence="5" key="1">
    <citation type="journal article" date="2021" name="PeerJ">
        <title>Extensive microbial diversity within the chicken gut microbiome revealed by metagenomics and culture.</title>
        <authorList>
            <person name="Gilroy R."/>
            <person name="Ravi A."/>
            <person name="Getino M."/>
            <person name="Pursley I."/>
            <person name="Horton D.L."/>
            <person name="Alikhan N.F."/>
            <person name="Baker D."/>
            <person name="Gharbi K."/>
            <person name="Hall N."/>
            <person name="Watson M."/>
            <person name="Adriaenssens E.M."/>
            <person name="Foster-Nyarko E."/>
            <person name="Jarju S."/>
            <person name="Secka A."/>
            <person name="Antonio M."/>
            <person name="Oren A."/>
            <person name="Chaudhuri R.R."/>
            <person name="La Ragione R."/>
            <person name="Hildebrand F."/>
            <person name="Pallen M.J."/>
        </authorList>
    </citation>
    <scope>NUCLEOTIDE SEQUENCE</scope>
    <source>
        <strain evidence="5">ChiSjej5B23-15282</strain>
    </source>
</reference>
<reference evidence="5" key="2">
    <citation type="submission" date="2021-04" db="EMBL/GenBank/DDBJ databases">
        <authorList>
            <person name="Gilroy R."/>
        </authorList>
    </citation>
    <scope>NUCLEOTIDE SEQUENCE</scope>
    <source>
        <strain evidence="5">ChiSjej5B23-15282</strain>
    </source>
</reference>
<proteinExistence type="predicted"/>
<dbReference type="InterPro" id="IPR050248">
    <property type="entry name" value="Polysacc_deacetylase_ArnD"/>
</dbReference>
<dbReference type="PROSITE" id="PS51677">
    <property type="entry name" value="NODB"/>
    <property type="match status" value="1"/>
</dbReference>
<dbReference type="CDD" id="cd10954">
    <property type="entry name" value="CE4_CtAXE_like"/>
    <property type="match status" value="1"/>
</dbReference>
<dbReference type="PANTHER" id="PTHR10587:SF133">
    <property type="entry name" value="CHITIN DEACETYLASE 1-RELATED"/>
    <property type="match status" value="1"/>
</dbReference>
<comment type="caution">
    <text evidence="5">The sequence shown here is derived from an EMBL/GenBank/DDBJ whole genome shotgun (WGS) entry which is preliminary data.</text>
</comment>
<protein>
    <submittedName>
        <fullName evidence="5">Polysaccharide deacetylase family protein</fullName>
    </submittedName>
</protein>
<keyword evidence="2" id="KW-0378">Hydrolase</keyword>
<sequence>MAKNRRGEISGAGEIRRWMQALALTAVLMAYPVSALWEREEAGAEVQEEVQAEVREEIQTEAQEEAQEGTSGVRPRVALTFDDGPSPEYTPLLLDGLREREVRASFFVIGSNIEKEGGEEIIRRMHEEGHLIGNHTWHHVDLSGLSTEDAWRELEMTDSRIRKITGEETDLVRPPFGEFPQGLEEPDKLYVKWTVDSRDWVTKDTQEIVRKVVTDTEENDIILMHDCYGTSVEAALQIIDILSERGYEFVTVDRLLLD</sequence>
<evidence type="ECO:0000313" key="6">
    <source>
        <dbReference type="Proteomes" id="UP000824243"/>
    </source>
</evidence>
<dbReference type="Proteomes" id="UP000824243">
    <property type="component" value="Unassembled WGS sequence"/>
</dbReference>
<dbReference type="Gene3D" id="3.20.20.370">
    <property type="entry name" value="Glycoside hydrolase/deacetylase"/>
    <property type="match status" value="1"/>
</dbReference>
<dbReference type="AlphaFoldDB" id="A0A9D1VXV3"/>
<dbReference type="PANTHER" id="PTHR10587">
    <property type="entry name" value="GLYCOSYL TRANSFERASE-RELATED"/>
    <property type="match status" value="1"/>
</dbReference>
<dbReference type="Pfam" id="PF01522">
    <property type="entry name" value="Polysacc_deac_1"/>
    <property type="match status" value="1"/>
</dbReference>
<dbReference type="GO" id="GO:0046872">
    <property type="term" value="F:metal ion binding"/>
    <property type="evidence" value="ECO:0007669"/>
    <property type="project" value="UniProtKB-KW"/>
</dbReference>
<gene>
    <name evidence="5" type="ORF">H9981_08235</name>
</gene>
<organism evidence="5 6">
    <name type="scientific">Candidatus Mediterraneibacter caccavium</name>
    <dbReference type="NCBI Taxonomy" id="2838661"/>
    <lineage>
        <taxon>Bacteria</taxon>
        <taxon>Bacillati</taxon>
        <taxon>Bacillota</taxon>
        <taxon>Clostridia</taxon>
        <taxon>Lachnospirales</taxon>
        <taxon>Lachnospiraceae</taxon>
        <taxon>Mediterraneibacter</taxon>
    </lineage>
</organism>
<dbReference type="EMBL" id="DXFA01000142">
    <property type="protein sequence ID" value="HIX48980.1"/>
    <property type="molecule type" value="Genomic_DNA"/>
</dbReference>
<evidence type="ECO:0000259" key="4">
    <source>
        <dbReference type="PROSITE" id="PS51677"/>
    </source>
</evidence>
<dbReference type="InterPro" id="IPR002509">
    <property type="entry name" value="NODB_dom"/>
</dbReference>
<evidence type="ECO:0000256" key="2">
    <source>
        <dbReference type="ARBA" id="ARBA00022801"/>
    </source>
</evidence>
<dbReference type="GO" id="GO:0016810">
    <property type="term" value="F:hydrolase activity, acting on carbon-nitrogen (but not peptide) bonds"/>
    <property type="evidence" value="ECO:0007669"/>
    <property type="project" value="InterPro"/>
</dbReference>
<feature type="domain" description="NodB homology" evidence="4">
    <location>
        <begin position="75"/>
        <end position="250"/>
    </location>
</feature>
<feature type="region of interest" description="Disordered" evidence="3">
    <location>
        <begin position="61"/>
        <end position="81"/>
    </location>
</feature>
<keyword evidence="1" id="KW-0479">Metal-binding</keyword>
<dbReference type="GO" id="GO:0005975">
    <property type="term" value="P:carbohydrate metabolic process"/>
    <property type="evidence" value="ECO:0007669"/>
    <property type="project" value="InterPro"/>
</dbReference>
<evidence type="ECO:0000256" key="3">
    <source>
        <dbReference type="SAM" id="MobiDB-lite"/>
    </source>
</evidence>
<dbReference type="SUPFAM" id="SSF88713">
    <property type="entry name" value="Glycoside hydrolase/deacetylase"/>
    <property type="match status" value="1"/>
</dbReference>